<keyword evidence="1 4" id="KW-0489">Methyltransferase</keyword>
<dbReference type="Proteomes" id="UP000237839">
    <property type="component" value="Unassembled WGS sequence"/>
</dbReference>
<dbReference type="OrthoDB" id="9799672at2"/>
<name>A0A2S9GYW1_9BURK</name>
<organism evidence="4 5">
    <name type="scientific">Solimicrobium silvestre</name>
    <dbReference type="NCBI Taxonomy" id="2099400"/>
    <lineage>
        <taxon>Bacteria</taxon>
        <taxon>Pseudomonadati</taxon>
        <taxon>Pseudomonadota</taxon>
        <taxon>Betaproteobacteria</taxon>
        <taxon>Burkholderiales</taxon>
        <taxon>Oxalobacteraceae</taxon>
        <taxon>Solimicrobium</taxon>
    </lineage>
</organism>
<comment type="caution">
    <text evidence="4">The sequence shown here is derived from an EMBL/GenBank/DDBJ whole genome shotgun (WGS) entry which is preliminary data.</text>
</comment>
<dbReference type="GO" id="GO:0008757">
    <property type="term" value="F:S-adenosylmethionine-dependent methyltransferase activity"/>
    <property type="evidence" value="ECO:0007669"/>
    <property type="project" value="TreeGrafter"/>
</dbReference>
<dbReference type="PROSITE" id="PS51682">
    <property type="entry name" value="SAM_OMT_I"/>
    <property type="match status" value="1"/>
</dbReference>
<accession>A0A2S9GYW1</accession>
<evidence type="ECO:0000313" key="4">
    <source>
        <dbReference type="EMBL" id="PRC92901.1"/>
    </source>
</evidence>
<protein>
    <submittedName>
        <fullName evidence="4">Putative O-methyltransferase</fullName>
    </submittedName>
</protein>
<evidence type="ECO:0000256" key="1">
    <source>
        <dbReference type="ARBA" id="ARBA00022603"/>
    </source>
</evidence>
<dbReference type="AlphaFoldDB" id="A0A2S9GYW1"/>
<dbReference type="InterPro" id="IPR050362">
    <property type="entry name" value="Cation-dep_OMT"/>
</dbReference>
<evidence type="ECO:0000256" key="3">
    <source>
        <dbReference type="ARBA" id="ARBA00022691"/>
    </source>
</evidence>
<dbReference type="GO" id="GO:0008171">
    <property type="term" value="F:O-methyltransferase activity"/>
    <property type="evidence" value="ECO:0007669"/>
    <property type="project" value="InterPro"/>
</dbReference>
<evidence type="ECO:0000313" key="5">
    <source>
        <dbReference type="Proteomes" id="UP000237839"/>
    </source>
</evidence>
<evidence type="ECO:0000256" key="2">
    <source>
        <dbReference type="ARBA" id="ARBA00022679"/>
    </source>
</evidence>
<reference evidence="4 5" key="1">
    <citation type="submission" date="2018-02" db="EMBL/GenBank/DDBJ databases">
        <title>Solimicrobium silvestre gen. nov., sp. nov., isolated from alpine forest soil.</title>
        <authorList>
            <person name="Margesin R."/>
            <person name="Albuquerque L."/>
            <person name="Zhang D.-C."/>
            <person name="Froufe H.J.C."/>
            <person name="Severino R."/>
            <person name="Roxo I."/>
            <person name="Egas C."/>
            <person name="Da Costa M.S."/>
        </authorList>
    </citation>
    <scope>NUCLEOTIDE SEQUENCE [LARGE SCALE GENOMIC DNA]</scope>
    <source>
        <strain evidence="4 5">S20-91</strain>
    </source>
</reference>
<dbReference type="RefSeq" id="WP_105531973.1">
    <property type="nucleotide sequence ID" value="NZ_PUGF01000010.1"/>
</dbReference>
<dbReference type="Pfam" id="PF01596">
    <property type="entry name" value="Methyltransf_3"/>
    <property type="match status" value="1"/>
</dbReference>
<dbReference type="PANTHER" id="PTHR10509:SF14">
    <property type="entry name" value="CAFFEOYL-COA O-METHYLTRANSFERASE 3-RELATED"/>
    <property type="match status" value="1"/>
</dbReference>
<dbReference type="SUPFAM" id="SSF53335">
    <property type="entry name" value="S-adenosyl-L-methionine-dependent methyltransferases"/>
    <property type="match status" value="1"/>
</dbReference>
<dbReference type="CDD" id="cd02440">
    <property type="entry name" value="AdoMet_MTases"/>
    <property type="match status" value="1"/>
</dbReference>
<keyword evidence="3" id="KW-0949">S-adenosyl-L-methionine</keyword>
<sequence length="219" mass="24210">MSNKTLNLNETLYQYILDHSIREHPAQTALRAATDTHPYAQMQISPEQGQFMAMLVKLLGARRTIEIGVFTGYSALSVALALPDDGKLLACDISDEYTRIGKPFWEQAGVAHKIDLQLAPAQRTLDARISAGESGQYDFAFIDADKCSYDGYYESCLQLLRKGGLIAIDNTLWSGKVAAPSTSDDTTALQKFNIKLHRDERIDLSLLPISDGLTLALKR</sequence>
<dbReference type="EMBL" id="PUGF01000010">
    <property type="protein sequence ID" value="PRC92901.1"/>
    <property type="molecule type" value="Genomic_DNA"/>
</dbReference>
<keyword evidence="5" id="KW-1185">Reference proteome</keyword>
<proteinExistence type="predicted"/>
<dbReference type="Gene3D" id="3.40.50.150">
    <property type="entry name" value="Vaccinia Virus protein VP39"/>
    <property type="match status" value="1"/>
</dbReference>
<dbReference type="InterPro" id="IPR002935">
    <property type="entry name" value="SAM_O-MeTrfase"/>
</dbReference>
<dbReference type="InterPro" id="IPR029063">
    <property type="entry name" value="SAM-dependent_MTases_sf"/>
</dbReference>
<dbReference type="PANTHER" id="PTHR10509">
    <property type="entry name" value="O-METHYLTRANSFERASE-RELATED"/>
    <property type="match status" value="1"/>
</dbReference>
<gene>
    <name evidence="4" type="ORF">S2091_2318</name>
</gene>
<keyword evidence="2 4" id="KW-0808">Transferase</keyword>
<dbReference type="GO" id="GO:0032259">
    <property type="term" value="P:methylation"/>
    <property type="evidence" value="ECO:0007669"/>
    <property type="project" value="UniProtKB-KW"/>
</dbReference>